<comment type="caution">
    <text evidence="1">The sequence shown here is derived from an EMBL/GenBank/DDBJ whole genome shotgun (WGS) entry which is preliminary data.</text>
</comment>
<evidence type="ECO:0000313" key="1">
    <source>
        <dbReference type="EMBL" id="MDB7908948.1"/>
    </source>
</evidence>
<organism evidence="1 2">
    <name type="scientific">Flavonifractor plautii</name>
    <name type="common">Fusobacterium plautii</name>
    <dbReference type="NCBI Taxonomy" id="292800"/>
    <lineage>
        <taxon>Bacteria</taxon>
        <taxon>Bacillati</taxon>
        <taxon>Bacillota</taxon>
        <taxon>Clostridia</taxon>
        <taxon>Eubacteriales</taxon>
        <taxon>Oscillospiraceae</taxon>
        <taxon>Flavonifractor</taxon>
    </lineage>
</organism>
<accession>A0AAW6C625</accession>
<dbReference type="AlphaFoldDB" id="A0AAW6C625"/>
<dbReference type="EMBL" id="JAQLWO010000055">
    <property type="protein sequence ID" value="MDB7908948.1"/>
    <property type="molecule type" value="Genomic_DNA"/>
</dbReference>
<dbReference type="RefSeq" id="WP_009258521.1">
    <property type="nucleotide sequence ID" value="NZ_BAABZG010000001.1"/>
</dbReference>
<protein>
    <submittedName>
        <fullName evidence="1">Uncharacterized protein</fullName>
    </submittedName>
</protein>
<reference evidence="1" key="1">
    <citation type="submission" date="2023-01" db="EMBL/GenBank/DDBJ databases">
        <title>Human gut microbiome strain richness.</title>
        <authorList>
            <person name="Chen-Liaw A."/>
        </authorList>
    </citation>
    <scope>NUCLEOTIDE SEQUENCE</scope>
    <source>
        <strain evidence="1">2225st1_A6_2225SCRN_200828</strain>
    </source>
</reference>
<sequence>MKPNEKTIILDHNTLFDLAVKSAYVIAKTLDERYADGDRPEVTPVIHWYH</sequence>
<name>A0AAW6C625_FLAPL</name>
<dbReference type="Proteomes" id="UP001211006">
    <property type="component" value="Unassembled WGS sequence"/>
</dbReference>
<proteinExistence type="predicted"/>
<gene>
    <name evidence="1" type="ORF">PND83_23480</name>
</gene>
<evidence type="ECO:0000313" key="2">
    <source>
        <dbReference type="Proteomes" id="UP001211006"/>
    </source>
</evidence>